<dbReference type="EMBL" id="JAZBJZ010000124">
    <property type="protein sequence ID" value="MEE3719303.1"/>
    <property type="molecule type" value="Genomic_DNA"/>
</dbReference>
<name>A0AAW9Q7W9_9CYAN</name>
<dbReference type="Pfam" id="PF13581">
    <property type="entry name" value="HATPase_c_2"/>
    <property type="match status" value="1"/>
</dbReference>
<dbReference type="GO" id="GO:0005524">
    <property type="term" value="F:ATP binding"/>
    <property type="evidence" value="ECO:0007669"/>
    <property type="project" value="UniProtKB-KW"/>
</dbReference>
<proteinExistence type="predicted"/>
<sequence>MSQTISLEVSTNLNELAKVLAWFEQLNHDAMPMEVWLRCKTALAEVFTNAVRHAHKNMPTETPIYLESTLSENSLEIKGNKGF</sequence>
<evidence type="ECO:0000313" key="3">
    <source>
        <dbReference type="Proteomes" id="UP001333818"/>
    </source>
</evidence>
<gene>
    <name evidence="2" type="ORF">V2H45_21395</name>
</gene>
<evidence type="ECO:0000313" key="2">
    <source>
        <dbReference type="EMBL" id="MEE3719303.1"/>
    </source>
</evidence>
<dbReference type="RefSeq" id="WP_330485740.1">
    <property type="nucleotide sequence ID" value="NZ_JAZBJZ010000124.1"/>
</dbReference>
<reference evidence="2" key="1">
    <citation type="submission" date="2024-01" db="EMBL/GenBank/DDBJ databases">
        <title>Bank of Algae and Cyanobacteria of the Azores (BACA) strain genomes.</title>
        <authorList>
            <person name="Luz R."/>
            <person name="Cordeiro R."/>
            <person name="Fonseca A."/>
            <person name="Goncalves V."/>
        </authorList>
    </citation>
    <scope>NUCLEOTIDE SEQUENCE</scope>
    <source>
        <strain evidence="2">BACA0141</strain>
    </source>
</reference>
<evidence type="ECO:0000259" key="1">
    <source>
        <dbReference type="Pfam" id="PF13581"/>
    </source>
</evidence>
<feature type="domain" description="Histidine kinase/HSP90-like ATPase" evidence="1">
    <location>
        <begin position="10"/>
        <end position="77"/>
    </location>
</feature>
<dbReference type="AlphaFoldDB" id="A0AAW9Q7W9"/>
<dbReference type="Proteomes" id="UP001333818">
    <property type="component" value="Unassembled WGS sequence"/>
</dbReference>
<accession>A0AAW9Q7W9</accession>
<protein>
    <submittedName>
        <fullName evidence="2">ATP-binding protein</fullName>
    </submittedName>
</protein>
<keyword evidence="2" id="KW-0067">ATP-binding</keyword>
<keyword evidence="2" id="KW-0547">Nucleotide-binding</keyword>
<keyword evidence="3" id="KW-1185">Reference proteome</keyword>
<comment type="caution">
    <text evidence="2">The sequence shown here is derived from an EMBL/GenBank/DDBJ whole genome shotgun (WGS) entry which is preliminary data.</text>
</comment>
<dbReference type="InterPro" id="IPR003594">
    <property type="entry name" value="HATPase_dom"/>
</dbReference>
<organism evidence="2 3">
    <name type="scientific">Tumidithrix elongata BACA0141</name>
    <dbReference type="NCBI Taxonomy" id="2716417"/>
    <lineage>
        <taxon>Bacteria</taxon>
        <taxon>Bacillati</taxon>
        <taxon>Cyanobacteriota</taxon>
        <taxon>Cyanophyceae</taxon>
        <taxon>Pseudanabaenales</taxon>
        <taxon>Pseudanabaenaceae</taxon>
        <taxon>Tumidithrix</taxon>
        <taxon>Tumidithrix elongata</taxon>
    </lineage>
</organism>